<proteinExistence type="predicted"/>
<accession>A0ABM7R9Y3</accession>
<sequence>MPEAGIPVGAQEIMPRAQRPPPNAAVNRANRAWRPGPWGRDESGDMGDGGCGGTEWGVPGRDPSDRICESHDAIARVCETSADSDDFYPRCRQRLEVLEMAGLGPFRPVPPCKEWGSSHVCR</sequence>
<dbReference type="EMBL" id="AP024702">
    <property type="protein sequence ID" value="BCX48135.1"/>
    <property type="molecule type" value="Genomic_DNA"/>
</dbReference>
<evidence type="ECO:0000256" key="1">
    <source>
        <dbReference type="SAM" id="MobiDB-lite"/>
    </source>
</evidence>
<evidence type="ECO:0000313" key="2">
    <source>
        <dbReference type="EMBL" id="BCX48135.1"/>
    </source>
</evidence>
<keyword evidence="3" id="KW-1185">Reference proteome</keyword>
<gene>
    <name evidence="2" type="ORF">HAHE_20430</name>
</gene>
<feature type="compositionally biased region" description="Gly residues" evidence="1">
    <location>
        <begin position="46"/>
        <end position="55"/>
    </location>
</feature>
<reference evidence="2 3" key="1">
    <citation type="submission" date="2021-06" db="EMBL/GenBank/DDBJ databases">
        <title>Complete genome of Haloferula helveola possessing various polysaccharide degrading enzymes.</title>
        <authorList>
            <person name="Takami H."/>
            <person name="Huang C."/>
            <person name="Hamasaki K."/>
        </authorList>
    </citation>
    <scope>NUCLEOTIDE SEQUENCE [LARGE SCALE GENOMIC DNA]</scope>
    <source>
        <strain evidence="2 3">CN-1</strain>
    </source>
</reference>
<evidence type="ECO:0000313" key="3">
    <source>
        <dbReference type="Proteomes" id="UP001374893"/>
    </source>
</evidence>
<organism evidence="2 3">
    <name type="scientific">Haloferula helveola</name>
    <dbReference type="NCBI Taxonomy" id="490095"/>
    <lineage>
        <taxon>Bacteria</taxon>
        <taxon>Pseudomonadati</taxon>
        <taxon>Verrucomicrobiota</taxon>
        <taxon>Verrucomicrobiia</taxon>
        <taxon>Verrucomicrobiales</taxon>
        <taxon>Verrucomicrobiaceae</taxon>
        <taxon>Haloferula</taxon>
    </lineage>
</organism>
<dbReference type="Proteomes" id="UP001374893">
    <property type="component" value="Chromosome"/>
</dbReference>
<feature type="compositionally biased region" description="Low complexity" evidence="1">
    <location>
        <begin position="24"/>
        <end position="35"/>
    </location>
</feature>
<protein>
    <submittedName>
        <fullName evidence="2">Uncharacterized protein</fullName>
    </submittedName>
</protein>
<name>A0ABM7R9Y3_9BACT</name>
<feature type="region of interest" description="Disordered" evidence="1">
    <location>
        <begin position="1"/>
        <end position="64"/>
    </location>
</feature>